<protein>
    <submittedName>
        <fullName evidence="1">Uncharacterized protein</fullName>
    </submittedName>
</protein>
<keyword evidence="2" id="KW-1185">Reference proteome</keyword>
<accession>A0ACC2G4Z5</accession>
<gene>
    <name evidence="1" type="ORF">DPEC_G00206850</name>
</gene>
<dbReference type="EMBL" id="CM055744">
    <property type="protein sequence ID" value="KAJ7998627.1"/>
    <property type="molecule type" value="Genomic_DNA"/>
</dbReference>
<sequence>MVARAWLGTNMWTGGPSAGSGCGLGAMYRGHYISCKSCGHAGCRKDGLGFPVGVEEWNTRERASGMKLGQEEKPLNENFEQRFVGPCTLSSQHTEVNGVVPHATLTLP</sequence>
<proteinExistence type="predicted"/>
<evidence type="ECO:0000313" key="1">
    <source>
        <dbReference type="EMBL" id="KAJ7998627.1"/>
    </source>
</evidence>
<reference evidence="1" key="1">
    <citation type="submission" date="2021-05" db="EMBL/GenBank/DDBJ databases">
        <authorList>
            <person name="Pan Q."/>
            <person name="Jouanno E."/>
            <person name="Zahm M."/>
            <person name="Klopp C."/>
            <person name="Cabau C."/>
            <person name="Louis A."/>
            <person name="Berthelot C."/>
            <person name="Parey E."/>
            <person name="Roest Crollius H."/>
            <person name="Montfort J."/>
            <person name="Robinson-Rechavi M."/>
            <person name="Bouchez O."/>
            <person name="Lampietro C."/>
            <person name="Lopez Roques C."/>
            <person name="Donnadieu C."/>
            <person name="Postlethwait J."/>
            <person name="Bobe J."/>
            <person name="Dillon D."/>
            <person name="Chandos A."/>
            <person name="von Hippel F."/>
            <person name="Guiguen Y."/>
        </authorList>
    </citation>
    <scope>NUCLEOTIDE SEQUENCE</scope>
    <source>
        <strain evidence="1">YG-Jan2019</strain>
    </source>
</reference>
<dbReference type="Proteomes" id="UP001157502">
    <property type="component" value="Chromosome 17"/>
</dbReference>
<comment type="caution">
    <text evidence="1">The sequence shown here is derived from an EMBL/GenBank/DDBJ whole genome shotgun (WGS) entry which is preliminary data.</text>
</comment>
<evidence type="ECO:0000313" key="2">
    <source>
        <dbReference type="Proteomes" id="UP001157502"/>
    </source>
</evidence>
<organism evidence="1 2">
    <name type="scientific">Dallia pectoralis</name>
    <name type="common">Alaska blackfish</name>
    <dbReference type="NCBI Taxonomy" id="75939"/>
    <lineage>
        <taxon>Eukaryota</taxon>
        <taxon>Metazoa</taxon>
        <taxon>Chordata</taxon>
        <taxon>Craniata</taxon>
        <taxon>Vertebrata</taxon>
        <taxon>Euteleostomi</taxon>
        <taxon>Actinopterygii</taxon>
        <taxon>Neopterygii</taxon>
        <taxon>Teleostei</taxon>
        <taxon>Protacanthopterygii</taxon>
        <taxon>Esociformes</taxon>
        <taxon>Umbridae</taxon>
        <taxon>Dallia</taxon>
    </lineage>
</organism>
<name>A0ACC2G4Z5_DALPE</name>